<feature type="transmembrane region" description="Helical" evidence="8">
    <location>
        <begin position="187"/>
        <end position="211"/>
    </location>
</feature>
<reference evidence="10 11" key="2">
    <citation type="journal article" date="2011" name="Stand. Genomic Sci.">
        <title>Complete genome sequence of Isosphaera pallida type strain (IS1B).</title>
        <authorList>
            <consortium name="US DOE Joint Genome Institute (JGI-PGF)"/>
            <person name="Goker M."/>
            <person name="Cleland D."/>
            <person name="Saunders E."/>
            <person name="Lapidus A."/>
            <person name="Nolan M."/>
            <person name="Lucas S."/>
            <person name="Hammon N."/>
            <person name="Deshpande S."/>
            <person name="Cheng J.F."/>
            <person name="Tapia R."/>
            <person name="Han C."/>
            <person name="Goodwin L."/>
            <person name="Pitluck S."/>
            <person name="Liolios K."/>
            <person name="Pagani I."/>
            <person name="Ivanova N."/>
            <person name="Mavromatis K."/>
            <person name="Pati A."/>
            <person name="Chen A."/>
            <person name="Palaniappan K."/>
            <person name="Land M."/>
            <person name="Hauser L."/>
            <person name="Chang Y.J."/>
            <person name="Jeffries C.D."/>
            <person name="Detter J.C."/>
            <person name="Beck B."/>
            <person name="Woyke T."/>
            <person name="Bristow J."/>
            <person name="Eisen J.A."/>
            <person name="Markowitz V."/>
            <person name="Hugenholtz P."/>
            <person name="Kyrpides N.C."/>
            <person name="Klenk H.P."/>
        </authorList>
    </citation>
    <scope>NUCLEOTIDE SEQUENCE [LARGE SCALE GENOMIC DNA]</scope>
    <source>
        <strain evidence="11">ATCC 43644 / DSM 9630 / IS1B</strain>
    </source>
</reference>
<feature type="transmembrane region" description="Helical" evidence="8">
    <location>
        <begin position="231"/>
        <end position="255"/>
    </location>
</feature>
<sequence length="292" mass="31022">MPVPHELNRPAWSRLNLWIVAAAVTLAAFWSVPASVLHAQDEEGQPAATAPAGSEVGESEPLIGADTTGEEGPETKTLLQVAIKASGGIGLCLLLISIYFTATVINLAMNLRVQVAVPPALVEKVEAAIKERKFQEVYDACKDDGSFYARLVRSGVANLPQGKTEAKEAMEFVSNEVVTEMEAKISYLAVIGTLGPMIGLVGTILGMISAFRELATSVTAQPKPYKVAEGIMEALFLTLEGVALAVPAIFFFAMFRNRIARVTVEANKSAERTINSIVAAAKQARTAAPPQA</sequence>
<accession>E8QZ45</accession>
<dbReference type="OrthoDB" id="9809716at2"/>
<evidence type="ECO:0000256" key="4">
    <source>
        <dbReference type="ARBA" id="ARBA00022989"/>
    </source>
</evidence>
<comment type="similarity">
    <text evidence="6">Belongs to the exbB/tolQ family.</text>
</comment>
<dbReference type="RefSeq" id="WP_013565475.1">
    <property type="nucleotide sequence ID" value="NC_014962.1"/>
</dbReference>
<feature type="domain" description="MotA/TolQ/ExbB proton channel" evidence="9">
    <location>
        <begin position="149"/>
        <end position="265"/>
    </location>
</feature>
<keyword evidence="4 8" id="KW-1133">Transmembrane helix</keyword>
<evidence type="ECO:0000256" key="2">
    <source>
        <dbReference type="ARBA" id="ARBA00022475"/>
    </source>
</evidence>
<dbReference type="InParanoid" id="E8QZ45"/>
<evidence type="ECO:0000256" key="8">
    <source>
        <dbReference type="SAM" id="Phobius"/>
    </source>
</evidence>
<evidence type="ECO:0000313" key="11">
    <source>
        <dbReference type="Proteomes" id="UP000008631"/>
    </source>
</evidence>
<dbReference type="HOGENOM" id="CLU_053325_4_0_0"/>
<feature type="region of interest" description="Disordered" evidence="7">
    <location>
        <begin position="41"/>
        <end position="72"/>
    </location>
</feature>
<protein>
    <submittedName>
        <fullName evidence="10">MotA/TolQ/ExbB proton channel</fullName>
    </submittedName>
</protein>
<keyword evidence="6" id="KW-0653">Protein transport</keyword>
<keyword evidence="5 8" id="KW-0472">Membrane</keyword>
<evidence type="ECO:0000256" key="7">
    <source>
        <dbReference type="SAM" id="MobiDB-lite"/>
    </source>
</evidence>
<comment type="subcellular location">
    <subcellularLocation>
        <location evidence="1">Cell membrane</location>
        <topology evidence="1">Multi-pass membrane protein</topology>
    </subcellularLocation>
    <subcellularLocation>
        <location evidence="6">Membrane</location>
        <topology evidence="6">Multi-pass membrane protein</topology>
    </subcellularLocation>
</comment>
<keyword evidence="6" id="KW-0813">Transport</keyword>
<dbReference type="GO" id="GO:0005886">
    <property type="term" value="C:plasma membrane"/>
    <property type="evidence" value="ECO:0007669"/>
    <property type="project" value="UniProtKB-SubCell"/>
</dbReference>
<evidence type="ECO:0000256" key="1">
    <source>
        <dbReference type="ARBA" id="ARBA00004651"/>
    </source>
</evidence>
<reference key="1">
    <citation type="submission" date="2010-11" db="EMBL/GenBank/DDBJ databases">
        <title>The complete sequence of chromosome of Isophaera pallida ATCC 43644.</title>
        <authorList>
            <consortium name="US DOE Joint Genome Institute (JGI-PGF)"/>
            <person name="Lucas S."/>
            <person name="Copeland A."/>
            <person name="Lapidus A."/>
            <person name="Bruce D."/>
            <person name="Goodwin L."/>
            <person name="Pitluck S."/>
            <person name="Kyrpides N."/>
            <person name="Mavromatis K."/>
            <person name="Pagani I."/>
            <person name="Ivanova N."/>
            <person name="Saunders E."/>
            <person name="Brettin T."/>
            <person name="Detter J.C."/>
            <person name="Han C."/>
            <person name="Tapia R."/>
            <person name="Land M."/>
            <person name="Hauser L."/>
            <person name="Markowitz V."/>
            <person name="Cheng J.-F."/>
            <person name="Hugenholtz P."/>
            <person name="Woyke T."/>
            <person name="Wu D."/>
            <person name="Eisen J.A."/>
        </authorList>
    </citation>
    <scope>NUCLEOTIDE SEQUENCE</scope>
    <source>
        <strain>ATCC 43644</strain>
    </source>
</reference>
<feature type="transmembrane region" description="Helical" evidence="8">
    <location>
        <begin position="81"/>
        <end position="102"/>
    </location>
</feature>
<dbReference type="PANTHER" id="PTHR30625">
    <property type="entry name" value="PROTEIN TOLQ"/>
    <property type="match status" value="1"/>
</dbReference>
<dbReference type="eggNOG" id="COG0811">
    <property type="taxonomic scope" value="Bacteria"/>
</dbReference>
<dbReference type="STRING" id="575540.Isop_2617"/>
<evidence type="ECO:0000259" key="9">
    <source>
        <dbReference type="Pfam" id="PF01618"/>
    </source>
</evidence>
<dbReference type="KEGG" id="ipa:Isop_2617"/>
<dbReference type="InterPro" id="IPR002898">
    <property type="entry name" value="MotA_ExbB_proton_chnl"/>
</dbReference>
<dbReference type="PANTHER" id="PTHR30625:SF17">
    <property type="entry name" value="TOLQ-RELATED"/>
    <property type="match status" value="1"/>
</dbReference>
<evidence type="ECO:0000256" key="6">
    <source>
        <dbReference type="RuleBase" id="RU004057"/>
    </source>
</evidence>
<name>E8QZ45_ISOPI</name>
<dbReference type="InterPro" id="IPR050790">
    <property type="entry name" value="ExbB/TolQ_transport"/>
</dbReference>
<evidence type="ECO:0000256" key="3">
    <source>
        <dbReference type="ARBA" id="ARBA00022692"/>
    </source>
</evidence>
<proteinExistence type="inferred from homology"/>
<keyword evidence="11" id="KW-1185">Reference proteome</keyword>
<keyword evidence="2" id="KW-1003">Cell membrane</keyword>
<dbReference type="AlphaFoldDB" id="E8QZ45"/>
<dbReference type="GO" id="GO:0017038">
    <property type="term" value="P:protein import"/>
    <property type="evidence" value="ECO:0007669"/>
    <property type="project" value="TreeGrafter"/>
</dbReference>
<gene>
    <name evidence="10" type="ordered locus">Isop_2617</name>
</gene>
<feature type="transmembrane region" description="Helical" evidence="8">
    <location>
        <begin position="12"/>
        <end position="32"/>
    </location>
</feature>
<dbReference type="FunCoup" id="E8QZ45">
    <property type="interactions" value="220"/>
</dbReference>
<dbReference type="Proteomes" id="UP000008631">
    <property type="component" value="Chromosome"/>
</dbReference>
<dbReference type="EMBL" id="CP002353">
    <property type="protein sequence ID" value="ADV63187.1"/>
    <property type="molecule type" value="Genomic_DNA"/>
</dbReference>
<dbReference type="Pfam" id="PF01618">
    <property type="entry name" value="MotA_ExbB"/>
    <property type="match status" value="1"/>
</dbReference>
<organism evidence="10 11">
    <name type="scientific">Isosphaera pallida (strain ATCC 43644 / DSM 9630 / IS1B)</name>
    <dbReference type="NCBI Taxonomy" id="575540"/>
    <lineage>
        <taxon>Bacteria</taxon>
        <taxon>Pseudomonadati</taxon>
        <taxon>Planctomycetota</taxon>
        <taxon>Planctomycetia</taxon>
        <taxon>Isosphaerales</taxon>
        <taxon>Isosphaeraceae</taxon>
        <taxon>Isosphaera</taxon>
    </lineage>
</organism>
<evidence type="ECO:0000313" key="10">
    <source>
        <dbReference type="EMBL" id="ADV63187.1"/>
    </source>
</evidence>
<evidence type="ECO:0000256" key="5">
    <source>
        <dbReference type="ARBA" id="ARBA00023136"/>
    </source>
</evidence>
<keyword evidence="3 8" id="KW-0812">Transmembrane</keyword>